<feature type="region of interest" description="Disordered" evidence="2">
    <location>
        <begin position="163"/>
        <end position="188"/>
    </location>
</feature>
<dbReference type="GO" id="GO:0042407">
    <property type="term" value="P:cristae formation"/>
    <property type="evidence" value="ECO:0007669"/>
    <property type="project" value="InterPro"/>
</dbReference>
<comment type="function">
    <text evidence="1">Component of the MICOS complex, a large protein complex of the mitochondrial inner membrane that plays crucial roles in the maintenance of crista junctions, inner membrane architecture, and formation of contact sites to the outer membrane.</text>
</comment>
<keyword evidence="1" id="KW-0999">Mitochondrion inner membrane</keyword>
<dbReference type="GO" id="GO:0061617">
    <property type="term" value="C:MICOS complex"/>
    <property type="evidence" value="ECO:0007669"/>
    <property type="project" value="UniProtKB-UniRule"/>
</dbReference>
<dbReference type="STRING" id="246404.A0A507FJD8"/>
<dbReference type="InterPro" id="IPR033181">
    <property type="entry name" value="Mic26_fungi"/>
</dbReference>
<evidence type="ECO:0000256" key="2">
    <source>
        <dbReference type="SAM" id="MobiDB-lite"/>
    </source>
</evidence>
<sequence length="188" mass="20220">MSTQEFTPMRKRLSIYDTPETLKQQSLAPAHPTLVEQQLRTTRHAVSAHFATTRATMNEYTNQYFALEQKARQAVSPLYTPQEPLLPNALYVTLATFGGLVATANSQRVLVRVGGPAALGVAAAAWWFPITGAKLGTALFGDVDLGVRDSFQAASNSVSSGFSSIQSSISDATKSAREAVDQTIGSRK</sequence>
<dbReference type="GO" id="GO:0044284">
    <property type="term" value="C:mitochondrial crista junction"/>
    <property type="evidence" value="ECO:0007669"/>
    <property type="project" value="TreeGrafter"/>
</dbReference>
<keyword evidence="1" id="KW-0496">Mitochondrion</keyword>
<dbReference type="PANTHER" id="PTHR28268">
    <property type="entry name" value="MICOS SUBUNIT MIC26"/>
    <property type="match status" value="1"/>
</dbReference>
<gene>
    <name evidence="3" type="ORF">CcCBS67573_g02246</name>
</gene>
<name>A0A507FJD8_9FUNG</name>
<dbReference type="Pfam" id="PF09769">
    <property type="entry name" value="ApoO"/>
    <property type="match status" value="1"/>
</dbReference>
<dbReference type="Proteomes" id="UP000320333">
    <property type="component" value="Unassembled WGS sequence"/>
</dbReference>
<accession>A0A507FJD8</accession>
<organism evidence="3 4">
    <name type="scientific">Chytriomyces confervae</name>
    <dbReference type="NCBI Taxonomy" id="246404"/>
    <lineage>
        <taxon>Eukaryota</taxon>
        <taxon>Fungi</taxon>
        <taxon>Fungi incertae sedis</taxon>
        <taxon>Chytridiomycota</taxon>
        <taxon>Chytridiomycota incertae sedis</taxon>
        <taxon>Chytridiomycetes</taxon>
        <taxon>Chytridiales</taxon>
        <taxon>Chytriomycetaceae</taxon>
        <taxon>Chytriomyces</taxon>
    </lineage>
</organism>
<feature type="compositionally biased region" description="Low complexity" evidence="2">
    <location>
        <begin position="163"/>
        <end position="173"/>
    </location>
</feature>
<dbReference type="AlphaFoldDB" id="A0A507FJD8"/>
<comment type="subunit">
    <text evidence="1">Component of the mitochondrial contact site and cristae organizing system (MICOS) complex.</text>
</comment>
<dbReference type="InterPro" id="IPR019166">
    <property type="entry name" value="MIC26/MIC27"/>
</dbReference>
<evidence type="ECO:0000313" key="4">
    <source>
        <dbReference type="Proteomes" id="UP000320333"/>
    </source>
</evidence>
<dbReference type="EMBL" id="QEAP01000045">
    <property type="protein sequence ID" value="TPX76519.1"/>
    <property type="molecule type" value="Genomic_DNA"/>
</dbReference>
<proteinExistence type="predicted"/>
<evidence type="ECO:0000313" key="3">
    <source>
        <dbReference type="EMBL" id="TPX76519.1"/>
    </source>
</evidence>
<dbReference type="OrthoDB" id="2399148at2759"/>
<evidence type="ECO:0000256" key="1">
    <source>
        <dbReference type="RuleBase" id="RU363021"/>
    </source>
</evidence>
<protein>
    <recommendedName>
        <fullName evidence="1">MICOS complex subunit</fullName>
    </recommendedName>
</protein>
<reference evidence="3 4" key="1">
    <citation type="journal article" date="2019" name="Sci. Rep.">
        <title>Comparative genomics of chytrid fungi reveal insights into the obligate biotrophic and pathogenic lifestyle of Synchytrium endobioticum.</title>
        <authorList>
            <person name="van de Vossenberg B.T.L.H."/>
            <person name="Warris S."/>
            <person name="Nguyen H.D.T."/>
            <person name="van Gent-Pelzer M.P.E."/>
            <person name="Joly D.L."/>
            <person name="van de Geest H.C."/>
            <person name="Bonants P.J.M."/>
            <person name="Smith D.S."/>
            <person name="Levesque C.A."/>
            <person name="van der Lee T.A.J."/>
        </authorList>
    </citation>
    <scope>NUCLEOTIDE SEQUENCE [LARGE SCALE GENOMIC DNA]</scope>
    <source>
        <strain evidence="3 4">CBS 675.73</strain>
    </source>
</reference>
<comment type="caution">
    <text evidence="3">The sequence shown here is derived from an EMBL/GenBank/DDBJ whole genome shotgun (WGS) entry which is preliminary data.</text>
</comment>
<keyword evidence="1" id="KW-0472">Membrane</keyword>
<comment type="subcellular location">
    <subcellularLocation>
        <location evidence="1">Mitochondrion inner membrane</location>
    </subcellularLocation>
</comment>
<keyword evidence="4" id="KW-1185">Reference proteome</keyword>
<dbReference type="PANTHER" id="PTHR28268:SF1">
    <property type="entry name" value="MICOS SUBUNIT MIC26"/>
    <property type="match status" value="1"/>
</dbReference>